<proteinExistence type="predicted"/>
<comment type="caution">
    <text evidence="2">The sequence shown here is derived from an EMBL/GenBank/DDBJ whole genome shotgun (WGS) entry which is preliminary data.</text>
</comment>
<evidence type="ECO:0000256" key="1">
    <source>
        <dbReference type="SAM" id="SignalP"/>
    </source>
</evidence>
<feature type="signal peptide" evidence="1">
    <location>
        <begin position="1"/>
        <end position="20"/>
    </location>
</feature>
<protein>
    <recommendedName>
        <fullName evidence="4">Lipoprotein</fullName>
    </recommendedName>
</protein>
<keyword evidence="3" id="KW-1185">Reference proteome</keyword>
<dbReference type="PROSITE" id="PS51257">
    <property type="entry name" value="PROKAR_LIPOPROTEIN"/>
    <property type="match status" value="1"/>
</dbReference>
<gene>
    <name evidence="2" type="ORF">ACFO4E_08550</name>
</gene>
<organism evidence="2 3">
    <name type="scientific">Nocardiopsis mangrovi</name>
    <dbReference type="NCBI Taxonomy" id="1179818"/>
    <lineage>
        <taxon>Bacteria</taxon>
        <taxon>Bacillati</taxon>
        <taxon>Actinomycetota</taxon>
        <taxon>Actinomycetes</taxon>
        <taxon>Streptosporangiales</taxon>
        <taxon>Nocardiopsidaceae</taxon>
        <taxon>Nocardiopsis</taxon>
    </lineage>
</organism>
<keyword evidence="1" id="KW-0732">Signal</keyword>
<evidence type="ECO:0000313" key="3">
    <source>
        <dbReference type="Proteomes" id="UP001595923"/>
    </source>
</evidence>
<accession>A0ABV9DU48</accession>
<evidence type="ECO:0008006" key="4">
    <source>
        <dbReference type="Google" id="ProtNLM"/>
    </source>
</evidence>
<dbReference type="Proteomes" id="UP001595923">
    <property type="component" value="Unassembled WGS sequence"/>
</dbReference>
<reference evidence="3" key="1">
    <citation type="journal article" date="2019" name="Int. J. Syst. Evol. Microbiol.">
        <title>The Global Catalogue of Microorganisms (GCM) 10K type strain sequencing project: providing services to taxonomists for standard genome sequencing and annotation.</title>
        <authorList>
            <consortium name="The Broad Institute Genomics Platform"/>
            <consortium name="The Broad Institute Genome Sequencing Center for Infectious Disease"/>
            <person name="Wu L."/>
            <person name="Ma J."/>
        </authorList>
    </citation>
    <scope>NUCLEOTIDE SEQUENCE [LARGE SCALE GENOMIC DNA]</scope>
    <source>
        <strain evidence="3">XZYJ18</strain>
    </source>
</reference>
<sequence>MPRPLLYALSASTLVPLVLAGCAPTHVADIGTPVAVSHPIGAYSHEFRWGNNADVVYLVDNAAGTDPGRVDFDLNVTVPDLGRMFGFVNLEVTCVVGGEASAADTHERLSEDYSGEFEFPMWCAVPEGTDHVTIEIDHHDEHLRFEGVVG</sequence>
<feature type="chain" id="PRO_5045692018" description="Lipoprotein" evidence="1">
    <location>
        <begin position="21"/>
        <end position="150"/>
    </location>
</feature>
<dbReference type="EMBL" id="JBHSFQ010000005">
    <property type="protein sequence ID" value="MFC4561903.1"/>
    <property type="molecule type" value="Genomic_DNA"/>
</dbReference>
<evidence type="ECO:0000313" key="2">
    <source>
        <dbReference type="EMBL" id="MFC4561903.1"/>
    </source>
</evidence>
<name>A0ABV9DU48_9ACTN</name>
<dbReference type="RefSeq" id="WP_378572608.1">
    <property type="nucleotide sequence ID" value="NZ_JBHSFQ010000005.1"/>
</dbReference>